<evidence type="ECO:0000313" key="2">
    <source>
        <dbReference type="Proteomes" id="UP000320806"/>
    </source>
</evidence>
<dbReference type="Proteomes" id="UP000320806">
    <property type="component" value="Unassembled WGS sequence"/>
</dbReference>
<dbReference type="EMBL" id="VFMO01000001">
    <property type="protein sequence ID" value="TQJ14553.1"/>
    <property type="molecule type" value="Genomic_DNA"/>
</dbReference>
<dbReference type="AlphaFoldDB" id="A0A542EGT4"/>
<comment type="caution">
    <text evidence="1">The sequence shown here is derived from an EMBL/GenBank/DDBJ whole genome shotgun (WGS) entry which is preliminary data.</text>
</comment>
<evidence type="ECO:0000313" key="1">
    <source>
        <dbReference type="EMBL" id="TQJ14553.1"/>
    </source>
</evidence>
<dbReference type="RefSeq" id="WP_141928351.1">
    <property type="nucleotide sequence ID" value="NZ_BAABCI010000003.1"/>
</dbReference>
<organism evidence="1 2">
    <name type="scientific">Yimella lutea</name>
    <dbReference type="NCBI Taxonomy" id="587872"/>
    <lineage>
        <taxon>Bacteria</taxon>
        <taxon>Bacillati</taxon>
        <taxon>Actinomycetota</taxon>
        <taxon>Actinomycetes</taxon>
        <taxon>Micrococcales</taxon>
        <taxon>Dermacoccaceae</taxon>
        <taxon>Yimella</taxon>
    </lineage>
</organism>
<protein>
    <submittedName>
        <fullName evidence="1">Uncharacterized protein</fullName>
    </submittedName>
</protein>
<name>A0A542EGT4_9MICO</name>
<reference evidence="1 2" key="1">
    <citation type="submission" date="2019-06" db="EMBL/GenBank/DDBJ databases">
        <title>Sequencing the genomes of 1000 actinobacteria strains.</title>
        <authorList>
            <person name="Klenk H.-P."/>
        </authorList>
    </citation>
    <scope>NUCLEOTIDE SEQUENCE [LARGE SCALE GENOMIC DNA]</scope>
    <source>
        <strain evidence="1 2">DSM 19828</strain>
    </source>
</reference>
<gene>
    <name evidence="1" type="ORF">FB459_2020</name>
</gene>
<sequence>MDEKDVVLETASIRDTIARAICWTVGHDDRPGTEEWNAEDPDGQTLVITRRVILCARCFKTLHNLSDLD</sequence>
<keyword evidence="2" id="KW-1185">Reference proteome</keyword>
<accession>A0A542EGT4</accession>
<proteinExistence type="predicted"/>